<sequence length="161" mass="18317">MTTQIRTLAPGDLEWMISMHGLIYAREFNFNAEFEAGIAKKAARIRESDDPFNCIWIKQVDGQRAGSIAVSKLDDGAAFINFVLVLDEYRGRGIAMELMQHLIVHVRGAGINTIRLETYTCLEHARVLYKNLGFSIASSEKDCVRFGLTLTQEYWELRLDQ</sequence>
<evidence type="ECO:0000313" key="4">
    <source>
        <dbReference type="EMBL" id="PCI80250.1"/>
    </source>
</evidence>
<organism evidence="4 5">
    <name type="scientific">SAR86 cluster bacterium</name>
    <dbReference type="NCBI Taxonomy" id="2030880"/>
    <lineage>
        <taxon>Bacteria</taxon>
        <taxon>Pseudomonadati</taxon>
        <taxon>Pseudomonadota</taxon>
        <taxon>Gammaproteobacteria</taxon>
        <taxon>SAR86 cluster</taxon>
    </lineage>
</organism>
<reference evidence="5" key="1">
    <citation type="submission" date="2017-08" db="EMBL/GenBank/DDBJ databases">
        <title>A dynamic microbial community with high functional redundancy inhabits the cold, oxic subseafloor aquifer.</title>
        <authorList>
            <person name="Tully B.J."/>
            <person name="Wheat C.G."/>
            <person name="Glazer B.T."/>
            <person name="Huber J.A."/>
        </authorList>
    </citation>
    <scope>NUCLEOTIDE SEQUENCE [LARGE SCALE GENOMIC DNA]</scope>
</reference>
<dbReference type="EMBL" id="NVUL01000011">
    <property type="protein sequence ID" value="PCI80250.1"/>
    <property type="molecule type" value="Genomic_DNA"/>
</dbReference>
<dbReference type="InterPro" id="IPR016181">
    <property type="entry name" value="Acyl_CoA_acyltransferase"/>
</dbReference>
<evidence type="ECO:0000256" key="1">
    <source>
        <dbReference type="ARBA" id="ARBA00022679"/>
    </source>
</evidence>
<gene>
    <name evidence="4" type="ORF">COB20_03440</name>
</gene>
<dbReference type="PANTHER" id="PTHR43877:SF2">
    <property type="entry name" value="AMINOALKYLPHOSPHONATE N-ACETYLTRANSFERASE-RELATED"/>
    <property type="match status" value="1"/>
</dbReference>
<feature type="domain" description="N-acetyltransferase" evidence="3">
    <location>
        <begin position="3"/>
        <end position="160"/>
    </location>
</feature>
<dbReference type="GO" id="GO:0016747">
    <property type="term" value="F:acyltransferase activity, transferring groups other than amino-acyl groups"/>
    <property type="evidence" value="ECO:0007669"/>
    <property type="project" value="InterPro"/>
</dbReference>
<dbReference type="AlphaFoldDB" id="A0A2A4XCF5"/>
<dbReference type="InterPro" id="IPR050832">
    <property type="entry name" value="Bact_Acetyltransf"/>
</dbReference>
<dbReference type="Proteomes" id="UP000218767">
    <property type="component" value="Unassembled WGS sequence"/>
</dbReference>
<protein>
    <submittedName>
        <fullName evidence="4">GNAT family N-acetyltransferase</fullName>
    </submittedName>
</protein>
<comment type="caution">
    <text evidence="4">The sequence shown here is derived from an EMBL/GenBank/DDBJ whole genome shotgun (WGS) entry which is preliminary data.</text>
</comment>
<dbReference type="InterPro" id="IPR000182">
    <property type="entry name" value="GNAT_dom"/>
</dbReference>
<evidence type="ECO:0000256" key="2">
    <source>
        <dbReference type="ARBA" id="ARBA00023315"/>
    </source>
</evidence>
<dbReference type="CDD" id="cd04301">
    <property type="entry name" value="NAT_SF"/>
    <property type="match status" value="1"/>
</dbReference>
<accession>A0A2A4XCF5</accession>
<keyword evidence="1 4" id="KW-0808">Transferase</keyword>
<name>A0A2A4XCF5_9GAMM</name>
<dbReference type="Pfam" id="PF00583">
    <property type="entry name" value="Acetyltransf_1"/>
    <property type="match status" value="1"/>
</dbReference>
<dbReference type="PROSITE" id="PS51186">
    <property type="entry name" value="GNAT"/>
    <property type="match status" value="1"/>
</dbReference>
<dbReference type="Gene3D" id="3.40.630.30">
    <property type="match status" value="1"/>
</dbReference>
<keyword evidence="2" id="KW-0012">Acyltransferase</keyword>
<dbReference type="PANTHER" id="PTHR43877">
    <property type="entry name" value="AMINOALKYLPHOSPHONATE N-ACETYLTRANSFERASE-RELATED-RELATED"/>
    <property type="match status" value="1"/>
</dbReference>
<evidence type="ECO:0000259" key="3">
    <source>
        <dbReference type="PROSITE" id="PS51186"/>
    </source>
</evidence>
<dbReference type="SUPFAM" id="SSF55729">
    <property type="entry name" value="Acyl-CoA N-acyltransferases (Nat)"/>
    <property type="match status" value="1"/>
</dbReference>
<proteinExistence type="predicted"/>
<evidence type="ECO:0000313" key="5">
    <source>
        <dbReference type="Proteomes" id="UP000218767"/>
    </source>
</evidence>